<evidence type="ECO:0000313" key="3">
    <source>
        <dbReference type="EMBL" id="TMI93049.1"/>
    </source>
</evidence>
<gene>
    <name evidence="3" type="ORF">E6H00_01835</name>
</gene>
<reference evidence="3 4" key="1">
    <citation type="journal article" date="2019" name="Nat. Microbiol.">
        <title>Mediterranean grassland soil C-N compound turnover is dependent on rainfall and depth, and is mediated by genomically divergent microorganisms.</title>
        <authorList>
            <person name="Diamond S."/>
            <person name="Andeer P.F."/>
            <person name="Li Z."/>
            <person name="Crits-Christoph A."/>
            <person name="Burstein D."/>
            <person name="Anantharaman K."/>
            <person name="Lane K.R."/>
            <person name="Thomas B.C."/>
            <person name="Pan C."/>
            <person name="Northen T.R."/>
            <person name="Banfield J.F."/>
        </authorList>
    </citation>
    <scope>NUCLEOTIDE SEQUENCE [LARGE SCALE GENOMIC DNA]</scope>
    <source>
        <strain evidence="3">NP_3</strain>
    </source>
</reference>
<comment type="similarity">
    <text evidence="1 2">Belongs to the phD/YefM antitoxin family.</text>
</comment>
<dbReference type="SUPFAM" id="SSF143120">
    <property type="entry name" value="YefM-like"/>
    <property type="match status" value="1"/>
</dbReference>
<dbReference type="AlphaFoldDB" id="A0A537KB96"/>
<comment type="caution">
    <text evidence="3">The sequence shown here is derived from an EMBL/GenBank/DDBJ whole genome shotgun (WGS) entry which is preliminary data.</text>
</comment>
<dbReference type="InterPro" id="IPR036165">
    <property type="entry name" value="YefM-like_sf"/>
</dbReference>
<dbReference type="Pfam" id="PF02604">
    <property type="entry name" value="PhdYeFM_antitox"/>
    <property type="match status" value="1"/>
</dbReference>
<comment type="function">
    <text evidence="2">Antitoxin component of a type II toxin-antitoxin (TA) system.</text>
</comment>
<dbReference type="Proteomes" id="UP000318509">
    <property type="component" value="Unassembled WGS sequence"/>
</dbReference>
<protein>
    <recommendedName>
        <fullName evidence="2">Antitoxin</fullName>
    </recommendedName>
</protein>
<dbReference type="NCBIfam" id="TIGR01552">
    <property type="entry name" value="phd_fam"/>
    <property type="match status" value="1"/>
</dbReference>
<evidence type="ECO:0000256" key="2">
    <source>
        <dbReference type="RuleBase" id="RU362080"/>
    </source>
</evidence>
<name>A0A537KB96_9BACT</name>
<accession>A0A537KB96</accession>
<dbReference type="Gene3D" id="3.40.1620.10">
    <property type="entry name" value="YefM-like domain"/>
    <property type="match status" value="1"/>
</dbReference>
<evidence type="ECO:0000256" key="1">
    <source>
        <dbReference type="ARBA" id="ARBA00009981"/>
    </source>
</evidence>
<dbReference type="EMBL" id="VBAK01000041">
    <property type="protein sequence ID" value="TMI93049.1"/>
    <property type="molecule type" value="Genomic_DNA"/>
</dbReference>
<organism evidence="3 4">
    <name type="scientific">Candidatus Segetimicrobium genomatis</name>
    <dbReference type="NCBI Taxonomy" id="2569760"/>
    <lineage>
        <taxon>Bacteria</taxon>
        <taxon>Bacillati</taxon>
        <taxon>Candidatus Sysuimicrobiota</taxon>
        <taxon>Candidatus Sysuimicrobiia</taxon>
        <taxon>Candidatus Sysuimicrobiales</taxon>
        <taxon>Candidatus Segetimicrobiaceae</taxon>
        <taxon>Candidatus Segetimicrobium</taxon>
    </lineage>
</organism>
<dbReference type="InterPro" id="IPR006442">
    <property type="entry name" value="Antitoxin_Phd/YefM"/>
</dbReference>
<sequence>MSQRISASEAKNNFGGLLESVAALGRVEIVRHGRPVAIVLSPREFQALLAAGRLAAGAPSVNRHMIPAHLARAARMRSPPADYDED</sequence>
<proteinExistence type="inferred from homology"/>
<evidence type="ECO:0000313" key="4">
    <source>
        <dbReference type="Proteomes" id="UP000318509"/>
    </source>
</evidence>